<organism evidence="1 2">
    <name type="scientific">Lactococcus cremoris subsp. cremoris TIFN6</name>
    <dbReference type="NCBI Taxonomy" id="1234876"/>
    <lineage>
        <taxon>Bacteria</taxon>
        <taxon>Bacillati</taxon>
        <taxon>Bacillota</taxon>
        <taxon>Bacilli</taxon>
        <taxon>Lactobacillales</taxon>
        <taxon>Streptococcaceae</taxon>
        <taxon>Lactococcus</taxon>
        <taxon>Lactococcus cremoris subsp. cremoris</taxon>
    </lineage>
</organism>
<dbReference type="EMBL" id="ATBB01000711">
    <property type="protein sequence ID" value="EQC53735.1"/>
    <property type="molecule type" value="Genomic_DNA"/>
</dbReference>
<accession>T0RW89</accession>
<comment type="caution">
    <text evidence="1">The sequence shown here is derived from an EMBL/GenBank/DDBJ whole genome shotgun (WGS) entry which is preliminary data.</text>
</comment>
<dbReference type="Proteomes" id="UP000015854">
    <property type="component" value="Unassembled WGS sequence"/>
</dbReference>
<evidence type="ECO:0000313" key="2">
    <source>
        <dbReference type="Proteomes" id="UP000015854"/>
    </source>
</evidence>
<gene>
    <name evidence="1" type="ORF">LLT6_15380</name>
</gene>
<protein>
    <submittedName>
        <fullName evidence="1">Uncharacterized protein</fullName>
    </submittedName>
</protein>
<proteinExistence type="predicted"/>
<dbReference type="AlphaFoldDB" id="T0RW89"/>
<name>T0RW89_LACLC</name>
<reference evidence="1 2" key="1">
    <citation type="journal article" date="2013" name="ISME J.">
        <title>Multifactorial diversity sustains microbial community stability.</title>
        <authorList>
            <person name="Erkus O."/>
            <person name="de Jager V.C."/>
            <person name="Spus M."/>
            <person name="van Alen-Boerrigter I.J."/>
            <person name="van Rijswijck I.M."/>
            <person name="Hazelwood L."/>
            <person name="Janssen P.W."/>
            <person name="van Hijum S.A."/>
            <person name="Kleerebezem M."/>
            <person name="Smid E.J."/>
        </authorList>
    </citation>
    <scope>NUCLEOTIDE SEQUENCE [LARGE SCALE GENOMIC DNA]</scope>
    <source>
        <strain evidence="1 2">TIFN6</strain>
    </source>
</reference>
<evidence type="ECO:0000313" key="1">
    <source>
        <dbReference type="EMBL" id="EQC53735.1"/>
    </source>
</evidence>
<sequence>MMLILRQELRLLKKYLNILRPITIQKGCIQVLITSLQKTLKNIILKLS</sequence>